<dbReference type="Pfam" id="PF12771">
    <property type="entry name" value="SusD-like_2"/>
    <property type="match status" value="1"/>
</dbReference>
<dbReference type="EMBL" id="QNUL01000006">
    <property type="protein sequence ID" value="REA62044.1"/>
    <property type="molecule type" value="Genomic_DNA"/>
</dbReference>
<evidence type="ECO:0000313" key="2">
    <source>
        <dbReference type="EMBL" id="REA62044.1"/>
    </source>
</evidence>
<proteinExistence type="predicted"/>
<evidence type="ECO:0000313" key="3">
    <source>
        <dbReference type="Proteomes" id="UP000256373"/>
    </source>
</evidence>
<dbReference type="Proteomes" id="UP000256373">
    <property type="component" value="Unassembled WGS sequence"/>
</dbReference>
<feature type="chain" id="PRO_5017654539" description="SusD/RagB family nutrient-binding outer membrane lipoprotein" evidence="1">
    <location>
        <begin position="24"/>
        <end position="533"/>
    </location>
</feature>
<dbReference type="AlphaFoldDB" id="A0A3D8YCC4"/>
<name>A0A3D8YCC4_9BACT</name>
<keyword evidence="1" id="KW-0732">Signal</keyword>
<dbReference type="PROSITE" id="PS51257">
    <property type="entry name" value="PROKAR_LIPOPROTEIN"/>
    <property type="match status" value="1"/>
</dbReference>
<organism evidence="2 3">
    <name type="scientific">Dyadobacter luteus</name>
    <dbReference type="NCBI Taxonomy" id="2259619"/>
    <lineage>
        <taxon>Bacteria</taxon>
        <taxon>Pseudomonadati</taxon>
        <taxon>Bacteroidota</taxon>
        <taxon>Cytophagia</taxon>
        <taxon>Cytophagales</taxon>
        <taxon>Spirosomataceae</taxon>
        <taxon>Dyadobacter</taxon>
    </lineage>
</organism>
<accession>A0A3D8YCC4</accession>
<reference evidence="2 3" key="1">
    <citation type="submission" date="2018-07" db="EMBL/GenBank/DDBJ databases">
        <title>Dyadobacter roseus sp. nov., isolated from rose rhizosphere soil.</title>
        <authorList>
            <person name="Chen L."/>
        </authorList>
    </citation>
    <scope>NUCLEOTIDE SEQUENCE [LARGE SCALE GENOMIC DNA]</scope>
    <source>
        <strain evidence="2 3">RS19</strain>
    </source>
</reference>
<dbReference type="InterPro" id="IPR041662">
    <property type="entry name" value="SusD-like_2"/>
</dbReference>
<dbReference type="InterPro" id="IPR011990">
    <property type="entry name" value="TPR-like_helical_dom_sf"/>
</dbReference>
<keyword evidence="3" id="KW-1185">Reference proteome</keyword>
<protein>
    <recommendedName>
        <fullName evidence="4">SusD/RagB family nutrient-binding outer membrane lipoprotein</fullName>
    </recommendedName>
</protein>
<dbReference type="OrthoDB" id="634495at2"/>
<evidence type="ECO:0000256" key="1">
    <source>
        <dbReference type="SAM" id="SignalP"/>
    </source>
</evidence>
<dbReference type="Gene3D" id="1.25.40.390">
    <property type="match status" value="1"/>
</dbReference>
<sequence length="533" mass="59006">MKIISKISGVALVALLLSVTSCKNDFESINDPWDQPTSASTPEIFNAVVSSLPLTGGEQSVMNSWLYPITQQATVVGSAYPFNNANGALWENYYYTLGNVRILEDRIAKSADPASMNNLSAMIKTIMAYKSFKMTNYFGSLPYKDAGYAALAGEKGTQVYKAVYNTQEEIYTDILANLKWSVDNFSTNANQVSLGSYETLFKGDISAWVKFANSLRLYIAVTMYDKNTALATTHITEALAKPLLDSNVGMWPSNITGLTFQWREWSFSANCYLRFGSTMWNLMASNENPDGSGIFDPRAKVFYESNNAGTWAAYPQNPTANTRSEGGLPYDKKRYTDWANKGAGNLYSPFNLYFEQDITSIPELILTKAQVHFIKAEVYNRGLGVAANAATAKTEYEAGIKSSVDMWKGIAVASPVWVVNKPAAATATTAEMTALLAAPAVAYNTASLSTALKQIYAQLWIDQFRQPWDSWTLKRRTGDLTPMATSNTQFYQTNFGSFQRFVYPGTEQQYNGDNWKLAMGGSDSESTKLWITK</sequence>
<evidence type="ECO:0008006" key="4">
    <source>
        <dbReference type="Google" id="ProtNLM"/>
    </source>
</evidence>
<gene>
    <name evidence="2" type="ORF">DSL64_10310</name>
</gene>
<dbReference type="RefSeq" id="WP_115830678.1">
    <property type="nucleotide sequence ID" value="NZ_QNUL01000006.1"/>
</dbReference>
<feature type="signal peptide" evidence="1">
    <location>
        <begin position="1"/>
        <end position="23"/>
    </location>
</feature>
<dbReference type="SUPFAM" id="SSF48452">
    <property type="entry name" value="TPR-like"/>
    <property type="match status" value="1"/>
</dbReference>
<comment type="caution">
    <text evidence="2">The sequence shown here is derived from an EMBL/GenBank/DDBJ whole genome shotgun (WGS) entry which is preliminary data.</text>
</comment>